<dbReference type="Gene3D" id="3.30.110.150">
    <property type="entry name" value="SepF-like protein"/>
    <property type="match status" value="1"/>
</dbReference>
<sequence>MCFRDHALDLQKSLDEAVNGNRFHTGRNGSQRFQLDGVMRVSPLEYQTATIDIVEALKQGRVVSIDFSAMQAYEAARLADFCNGLAVISGSWIFRMAENVIVITRES</sequence>
<evidence type="ECO:0000313" key="1">
    <source>
        <dbReference type="EMBL" id="QGL51077.1"/>
    </source>
</evidence>
<name>A0ABX6EAJ3_9ACTN</name>
<organism evidence="1 2">
    <name type="scientific">Micromonospora terminaliae</name>
    <dbReference type="NCBI Taxonomy" id="1914461"/>
    <lineage>
        <taxon>Bacteria</taxon>
        <taxon>Bacillati</taxon>
        <taxon>Actinomycetota</taxon>
        <taxon>Actinomycetes</taxon>
        <taxon>Micromonosporales</taxon>
        <taxon>Micromonosporaceae</taxon>
        <taxon>Micromonospora</taxon>
    </lineage>
</organism>
<protein>
    <submittedName>
        <fullName evidence="1">DUF552 domain-containing protein</fullName>
    </submittedName>
</protein>
<dbReference type="Pfam" id="PF04472">
    <property type="entry name" value="SepF"/>
    <property type="match status" value="1"/>
</dbReference>
<dbReference type="EMBL" id="CP045309">
    <property type="protein sequence ID" value="QGL51077.1"/>
    <property type="molecule type" value="Genomic_DNA"/>
</dbReference>
<keyword evidence="2" id="KW-1185">Reference proteome</keyword>
<evidence type="ECO:0000313" key="2">
    <source>
        <dbReference type="Proteomes" id="UP000402241"/>
    </source>
</evidence>
<accession>A0ABX6EAJ3</accession>
<dbReference type="InterPro" id="IPR038594">
    <property type="entry name" value="SepF-like_sf"/>
</dbReference>
<reference evidence="1 2" key="1">
    <citation type="submission" date="2019-10" db="EMBL/GenBank/DDBJ databases">
        <title>Genome Sequence of Micromonospora terminaliae DSM 101760.</title>
        <authorList>
            <person name="Guo L."/>
        </authorList>
    </citation>
    <scope>NUCLEOTIDE SEQUENCE [LARGE SCALE GENOMIC DNA]</scope>
    <source>
        <strain evidence="1 2">DSM 101760</strain>
    </source>
</reference>
<dbReference type="Proteomes" id="UP000402241">
    <property type="component" value="Chromosome"/>
</dbReference>
<dbReference type="InterPro" id="IPR007561">
    <property type="entry name" value="Cell_div_SepF/SepF-rel"/>
</dbReference>
<proteinExistence type="predicted"/>
<gene>
    <name evidence="1" type="ORF">GCE86_30995</name>
</gene>